<evidence type="ECO:0000256" key="1">
    <source>
        <dbReference type="SAM" id="MobiDB-lite"/>
    </source>
</evidence>
<comment type="caution">
    <text evidence="3">The sequence shown here is derived from an EMBL/GenBank/DDBJ whole genome shotgun (WGS) entry which is preliminary data.</text>
</comment>
<feature type="region of interest" description="Disordered" evidence="1">
    <location>
        <begin position="227"/>
        <end position="260"/>
    </location>
</feature>
<keyword evidence="3" id="KW-0808">Transferase</keyword>
<keyword evidence="4" id="KW-1185">Reference proteome</keyword>
<dbReference type="CDD" id="cd00303">
    <property type="entry name" value="retropepsin_like"/>
    <property type="match status" value="1"/>
</dbReference>
<evidence type="ECO:0000313" key="4">
    <source>
        <dbReference type="Proteomes" id="UP001151760"/>
    </source>
</evidence>
<keyword evidence="3" id="KW-0695">RNA-directed DNA polymerase</keyword>
<name>A0ABQ4XJC0_9ASTR</name>
<organism evidence="3 4">
    <name type="scientific">Tanacetum coccineum</name>
    <dbReference type="NCBI Taxonomy" id="301880"/>
    <lineage>
        <taxon>Eukaryota</taxon>
        <taxon>Viridiplantae</taxon>
        <taxon>Streptophyta</taxon>
        <taxon>Embryophyta</taxon>
        <taxon>Tracheophyta</taxon>
        <taxon>Spermatophyta</taxon>
        <taxon>Magnoliopsida</taxon>
        <taxon>eudicotyledons</taxon>
        <taxon>Gunneridae</taxon>
        <taxon>Pentapetalae</taxon>
        <taxon>asterids</taxon>
        <taxon>campanulids</taxon>
        <taxon>Asterales</taxon>
        <taxon>Asteraceae</taxon>
        <taxon>Asteroideae</taxon>
        <taxon>Anthemideae</taxon>
        <taxon>Anthemidinae</taxon>
        <taxon>Tanacetum</taxon>
    </lineage>
</organism>
<feature type="domain" description="Retrotransposon gag" evidence="2">
    <location>
        <begin position="82"/>
        <end position="174"/>
    </location>
</feature>
<accession>A0ABQ4XJC0</accession>
<dbReference type="Pfam" id="PF03732">
    <property type="entry name" value="Retrotrans_gag"/>
    <property type="match status" value="1"/>
</dbReference>
<evidence type="ECO:0000313" key="3">
    <source>
        <dbReference type="EMBL" id="GJS64887.1"/>
    </source>
</evidence>
<evidence type="ECO:0000259" key="2">
    <source>
        <dbReference type="Pfam" id="PF03732"/>
    </source>
</evidence>
<reference evidence="3" key="2">
    <citation type="submission" date="2022-01" db="EMBL/GenBank/DDBJ databases">
        <authorList>
            <person name="Yamashiro T."/>
            <person name="Shiraishi A."/>
            <person name="Satake H."/>
            <person name="Nakayama K."/>
        </authorList>
    </citation>
    <scope>NUCLEOTIDE SEQUENCE</scope>
</reference>
<dbReference type="GO" id="GO:0003964">
    <property type="term" value="F:RNA-directed DNA polymerase activity"/>
    <property type="evidence" value="ECO:0007669"/>
    <property type="project" value="UniProtKB-KW"/>
</dbReference>
<proteinExistence type="predicted"/>
<feature type="compositionally biased region" description="Low complexity" evidence="1">
    <location>
        <begin position="227"/>
        <end position="252"/>
    </location>
</feature>
<dbReference type="PANTHER" id="PTHR33067">
    <property type="entry name" value="RNA-DIRECTED DNA POLYMERASE-RELATED"/>
    <property type="match status" value="1"/>
</dbReference>
<feature type="compositionally biased region" description="Acidic residues" evidence="1">
    <location>
        <begin position="898"/>
        <end position="908"/>
    </location>
</feature>
<dbReference type="PANTHER" id="PTHR33067:SF35">
    <property type="entry name" value="ASPARTIC PEPTIDASE DDI1-TYPE DOMAIN-CONTAINING PROTEIN"/>
    <property type="match status" value="1"/>
</dbReference>
<dbReference type="Proteomes" id="UP001151760">
    <property type="component" value="Unassembled WGS sequence"/>
</dbReference>
<keyword evidence="3" id="KW-0548">Nucleotidyltransferase</keyword>
<dbReference type="InterPro" id="IPR005162">
    <property type="entry name" value="Retrotrans_gag_dom"/>
</dbReference>
<dbReference type="InterPro" id="IPR021109">
    <property type="entry name" value="Peptidase_aspartic_dom_sf"/>
</dbReference>
<protein>
    <submittedName>
        <fullName evidence="3">Reverse transcriptase domain-containing protein</fullName>
    </submittedName>
</protein>
<dbReference type="EMBL" id="BQNB010009536">
    <property type="protein sequence ID" value="GJS64887.1"/>
    <property type="molecule type" value="Genomic_DNA"/>
</dbReference>
<feature type="region of interest" description="Disordered" evidence="1">
    <location>
        <begin position="896"/>
        <end position="926"/>
    </location>
</feature>
<reference evidence="3" key="1">
    <citation type="journal article" date="2022" name="Int. J. Mol. Sci.">
        <title>Draft Genome of Tanacetum Coccineum: Genomic Comparison of Closely Related Tanacetum-Family Plants.</title>
        <authorList>
            <person name="Yamashiro T."/>
            <person name="Shiraishi A."/>
            <person name="Nakayama K."/>
            <person name="Satake H."/>
        </authorList>
    </citation>
    <scope>NUCLEOTIDE SEQUENCE</scope>
</reference>
<sequence>MADNRTMAQLLQAPTEGYEDAIVIPEINANFELKHGLINLVQNKQFFGHDKEDPHAHIRYFNKITSTMRFPDVPSTSIKLMLFPFSLEGSARIWLEKEPPRSILTWDDLVSKFINQFFPPSKMTNLRNEITRFQQRFDESFYEAWDRFNDLLRACPHHGFSELHQLDTFYNALNANDQDSLNSAAGGNFLDKMPRECLRKYERPPIVANQIRPPGFPPIQSNQNRFNPNQGNNFNQNRGTNFNQNRNFNQGQVYQPSTNQPPVYQAHTQQMQGVSKTDFENYVKANDAVLRNMQNQGQGLQNQMKNLTKMLSKFITSNTASSSNSGTLPSQTVTNPREHVNAITTRSGKTCEGPSTPLVPTTVVSIPPKEAEQNPKMSMDKVQKPSLESIAQVPPPEEEDSIFIKIPKPKAKKTVNVEIQDLNSPRPNSYQSKLPYPERMKVRENDKPSAQHSRFLNMFKQLHLEIGLKDALVKMPKFNKWLSSLLRNKEKLEEIAITTVNAKCSAIIMNKVPEKLEDPGKFLIPCALQELNRTSAFANSGASINLLPHSIYKQLGLGALTPTRMTLELANRSITHPMGIAKDVVVRVDGFTFLADFVVVNFEPDPRVPIILGRPFLRTAKALIDLYEEKLTLRVGSDELVFYAEKSKKSKNKQFAHAISVIDFLKDEPFSGSTTNHSDALPPSSSPVKTSDNLEEFANELTLLKQDVHFQVYLNPLFEFDDNFTSSNVNPLFKEMDEDVVNKNSNVSDSDEPVLLNTPLTDKVECSDPKDDIDKINAFLAMEVSSNFEEGYFDSKGDVIFLENLLSDDTTHNLAPEAISDHEPEQNNTSITFSPRSDPLHHEFAGELITLPSRIAREHEEYLRHMTLLCEISTSCEPVQEEINIFLVLDDLIPPGVENDDSKDEDNELPNLDHQDNPSSPRPPPE</sequence>
<gene>
    <name evidence="3" type="ORF">Tco_0679451</name>
</gene>
<dbReference type="SUPFAM" id="SSF50630">
    <property type="entry name" value="Acid proteases"/>
    <property type="match status" value="1"/>
</dbReference>
<dbReference type="Gene3D" id="2.40.70.10">
    <property type="entry name" value="Acid Proteases"/>
    <property type="match status" value="1"/>
</dbReference>